<evidence type="ECO:0000256" key="6">
    <source>
        <dbReference type="SAM" id="Coils"/>
    </source>
</evidence>
<dbReference type="Gene3D" id="1.20.5.340">
    <property type="match status" value="1"/>
</dbReference>
<comment type="subcellular location">
    <subcellularLocation>
        <location evidence="1">Membrane</location>
        <topology evidence="1">Single-pass membrane protein</topology>
    </subcellularLocation>
</comment>
<comment type="caution">
    <text evidence="10">The sequence shown here is derived from an EMBL/GenBank/DDBJ whole genome shotgun (WGS) entry which is preliminary data.</text>
</comment>
<organism evidence="10 11">
    <name type="scientific">Spiribacter aquaticus</name>
    <dbReference type="NCBI Taxonomy" id="1935996"/>
    <lineage>
        <taxon>Bacteria</taxon>
        <taxon>Pseudomonadati</taxon>
        <taxon>Pseudomonadota</taxon>
        <taxon>Gammaproteobacteria</taxon>
        <taxon>Chromatiales</taxon>
        <taxon>Ectothiorhodospiraceae</taxon>
        <taxon>Spiribacter</taxon>
    </lineage>
</organism>
<dbReference type="GO" id="GO:0016020">
    <property type="term" value="C:membrane"/>
    <property type="evidence" value="ECO:0007669"/>
    <property type="project" value="UniProtKB-SubCell"/>
</dbReference>
<name>A0A557RM71_9GAMM</name>
<keyword evidence="3 8" id="KW-0732">Signal</keyword>
<feature type="transmembrane region" description="Helical" evidence="7">
    <location>
        <begin position="194"/>
        <end position="213"/>
    </location>
</feature>
<evidence type="ECO:0000313" key="11">
    <source>
        <dbReference type="Proteomes" id="UP000316688"/>
    </source>
</evidence>
<evidence type="ECO:0000313" key="10">
    <source>
        <dbReference type="EMBL" id="TVO66263.1"/>
    </source>
</evidence>
<accession>A0A557RM71</accession>
<evidence type="ECO:0000256" key="8">
    <source>
        <dbReference type="SAM" id="SignalP"/>
    </source>
</evidence>
<feature type="coiled-coil region" evidence="6">
    <location>
        <begin position="100"/>
        <end position="189"/>
    </location>
</feature>
<dbReference type="Pfam" id="PF08239">
    <property type="entry name" value="SH3_3"/>
    <property type="match status" value="1"/>
</dbReference>
<dbReference type="InterPro" id="IPR016476">
    <property type="entry name" value="SH3_dom_pro"/>
</dbReference>
<reference evidence="10 11" key="1">
    <citation type="submission" date="2019-07" db="EMBL/GenBank/DDBJ databases">
        <title>Reclasification of Spiribacter aquaticus.</title>
        <authorList>
            <person name="Leon M.J."/>
            <person name="Sanchez-Porro C."/>
            <person name="Ventosa A."/>
        </authorList>
    </citation>
    <scope>NUCLEOTIDE SEQUENCE [LARGE SCALE GENOMIC DNA]</scope>
    <source>
        <strain evidence="10 11">SP30</strain>
    </source>
</reference>
<keyword evidence="4 7" id="KW-1133">Transmembrane helix</keyword>
<dbReference type="EMBL" id="VMKP01000001">
    <property type="protein sequence ID" value="TVO66263.1"/>
    <property type="molecule type" value="Genomic_DNA"/>
</dbReference>
<feature type="chain" id="PRO_5022162781" evidence="8">
    <location>
        <begin position="31"/>
        <end position="226"/>
    </location>
</feature>
<evidence type="ECO:0000256" key="7">
    <source>
        <dbReference type="SAM" id="Phobius"/>
    </source>
</evidence>
<keyword evidence="5 7" id="KW-0472">Membrane</keyword>
<dbReference type="Proteomes" id="UP000316688">
    <property type="component" value="Unassembled WGS sequence"/>
</dbReference>
<evidence type="ECO:0000256" key="5">
    <source>
        <dbReference type="ARBA" id="ARBA00023136"/>
    </source>
</evidence>
<dbReference type="Gene3D" id="2.30.30.40">
    <property type="entry name" value="SH3 Domains"/>
    <property type="match status" value="1"/>
</dbReference>
<dbReference type="RefSeq" id="WP_144346840.1">
    <property type="nucleotide sequence ID" value="NZ_VMKP01000001.1"/>
</dbReference>
<evidence type="ECO:0000256" key="2">
    <source>
        <dbReference type="ARBA" id="ARBA00022692"/>
    </source>
</evidence>
<dbReference type="PROSITE" id="PS51781">
    <property type="entry name" value="SH3B"/>
    <property type="match status" value="1"/>
</dbReference>
<keyword evidence="11" id="KW-1185">Reference proteome</keyword>
<dbReference type="AlphaFoldDB" id="A0A557RM71"/>
<evidence type="ECO:0000259" key="9">
    <source>
        <dbReference type="PROSITE" id="PS51781"/>
    </source>
</evidence>
<evidence type="ECO:0000256" key="1">
    <source>
        <dbReference type="ARBA" id="ARBA00004167"/>
    </source>
</evidence>
<proteinExistence type="predicted"/>
<feature type="signal peptide" evidence="8">
    <location>
        <begin position="1"/>
        <end position="30"/>
    </location>
</feature>
<dbReference type="NCBIfam" id="TIGR04211">
    <property type="entry name" value="SH3_and_anchor"/>
    <property type="match status" value="1"/>
</dbReference>
<dbReference type="InterPro" id="IPR003646">
    <property type="entry name" value="SH3-like_bac-type"/>
</dbReference>
<gene>
    <name evidence="10" type="ORF">FPL11_00765</name>
</gene>
<keyword evidence="2 7" id="KW-0812">Transmembrane</keyword>
<evidence type="ECO:0000256" key="4">
    <source>
        <dbReference type="ARBA" id="ARBA00022989"/>
    </source>
</evidence>
<feature type="domain" description="SH3b" evidence="9">
    <location>
        <begin position="31"/>
        <end position="94"/>
    </location>
</feature>
<evidence type="ECO:0000256" key="3">
    <source>
        <dbReference type="ARBA" id="ARBA00022729"/>
    </source>
</evidence>
<sequence length="226" mass="25360">MRHSKRAMGRALALVGLIAAAIAGSGIAMAQTTAYVTDALEITLRSGQGNDYRILRLLESGEQLEVLQRGETWTRVRAGNDEGWVRSVYLDAEPGAAARLEQAVSQRDSLRDENRDLSEQVAALESQVENLSSENERLREDNQRMTERLQEADEGLQLADENQALRKEVLDLERQVNDLSREANRAADQESRDWFIAGAGVIVFGMLLGILVTRIPWRRRSNWSEL</sequence>
<dbReference type="SMART" id="SM00287">
    <property type="entry name" value="SH3b"/>
    <property type="match status" value="1"/>
</dbReference>
<protein>
    <submittedName>
        <fullName evidence="10">TIGR04211 family SH3 domain-containing protein</fullName>
    </submittedName>
</protein>
<keyword evidence="6" id="KW-0175">Coiled coil</keyword>